<sequence length="600" mass="66243">MPTSEAPAVSLRSAFNAAAPANHLPTELVIQILTSGAWSHWWELVALTHICQHWRAVALGTPQLWGDAARSGLKERTTLFGRKSWEPVFLFLPALLARSAPGPIKFELSHPMTLTQLAEHEPAVSPYFARLCHLSVDVQYPGDVAEVLRIVPSHFRNLQVLHILHANRPEGFVPITLGDVPSWKDMDLPHLHTLTIPGLCFTRSIAVPSLKTLILSDGPRSHGIFLAALARCSLALESLTLLRWAHPDRESSDVPASTTRVVQLPNLRFLKVAVRSKRPSALLFAGLSLPPTVAIHFDWRSNYGNLCELLPKHLVGLHTAPYFDSMYLHLFDPLATGLHCFVGDVERLSVREKPRVDPVFPKGRTFSAFLTEHRYPAVTRLAIDMDMDMDEPDARRTSVTQWDRLPAFVAALPGLRRLDLLGKNVRHLRRDIVKAFLQLDMRPPSATGAESAAGTLKTLGYVCEVPERLRTEKAVGYVDGLRAQLDELAALLAAHLAAGGPRLDRLELCIAYSARPPRPPPQAYPSVCGTVRPSTELTVCLSSTYLPRFAALVDEVVFVGDVKRRGPGWRVLDSGVARVSQVTGPKRLRRGGTGTARKEL</sequence>
<keyword evidence="2" id="KW-1185">Reference proteome</keyword>
<name>A0A2G8RVD6_9APHY</name>
<proteinExistence type="predicted"/>
<evidence type="ECO:0000313" key="1">
    <source>
        <dbReference type="EMBL" id="PIL25486.1"/>
    </source>
</evidence>
<accession>A0A2G8RVD6</accession>
<organism evidence="1 2">
    <name type="scientific">Ganoderma sinense ZZ0214-1</name>
    <dbReference type="NCBI Taxonomy" id="1077348"/>
    <lineage>
        <taxon>Eukaryota</taxon>
        <taxon>Fungi</taxon>
        <taxon>Dikarya</taxon>
        <taxon>Basidiomycota</taxon>
        <taxon>Agaricomycotina</taxon>
        <taxon>Agaricomycetes</taxon>
        <taxon>Polyporales</taxon>
        <taxon>Polyporaceae</taxon>
        <taxon>Ganoderma</taxon>
    </lineage>
</organism>
<reference evidence="1 2" key="1">
    <citation type="journal article" date="2015" name="Sci. Rep.">
        <title>Chromosome-level genome map provides insights into diverse defense mechanisms in the medicinal fungus Ganoderma sinense.</title>
        <authorList>
            <person name="Zhu Y."/>
            <person name="Xu J."/>
            <person name="Sun C."/>
            <person name="Zhou S."/>
            <person name="Xu H."/>
            <person name="Nelson D.R."/>
            <person name="Qian J."/>
            <person name="Song J."/>
            <person name="Luo H."/>
            <person name="Xiang L."/>
            <person name="Li Y."/>
            <person name="Xu Z."/>
            <person name="Ji A."/>
            <person name="Wang L."/>
            <person name="Lu S."/>
            <person name="Hayward A."/>
            <person name="Sun W."/>
            <person name="Li X."/>
            <person name="Schwartz D.C."/>
            <person name="Wang Y."/>
            <person name="Chen S."/>
        </authorList>
    </citation>
    <scope>NUCLEOTIDE SEQUENCE [LARGE SCALE GENOMIC DNA]</scope>
    <source>
        <strain evidence="1 2">ZZ0214-1</strain>
    </source>
</reference>
<comment type="caution">
    <text evidence="1">The sequence shown here is derived from an EMBL/GenBank/DDBJ whole genome shotgun (WGS) entry which is preliminary data.</text>
</comment>
<dbReference type="Proteomes" id="UP000230002">
    <property type="component" value="Unassembled WGS sequence"/>
</dbReference>
<protein>
    <submittedName>
        <fullName evidence="1">Uncharacterized protein</fullName>
    </submittedName>
</protein>
<gene>
    <name evidence="1" type="ORF">GSI_13376</name>
</gene>
<dbReference type="EMBL" id="AYKW01000056">
    <property type="protein sequence ID" value="PIL25486.1"/>
    <property type="molecule type" value="Genomic_DNA"/>
</dbReference>
<dbReference type="OrthoDB" id="2800666at2759"/>
<dbReference type="SUPFAM" id="SSF52047">
    <property type="entry name" value="RNI-like"/>
    <property type="match status" value="1"/>
</dbReference>
<evidence type="ECO:0000313" key="2">
    <source>
        <dbReference type="Proteomes" id="UP000230002"/>
    </source>
</evidence>
<dbReference type="AlphaFoldDB" id="A0A2G8RVD6"/>